<dbReference type="InterPro" id="IPR052698">
    <property type="entry name" value="MoCofactor_Util/Proc"/>
</dbReference>
<dbReference type="EMBL" id="VKDB01000020">
    <property type="protein sequence ID" value="TSA81767.1"/>
    <property type="molecule type" value="Genomic_DNA"/>
</dbReference>
<dbReference type="Pfam" id="PF13478">
    <property type="entry name" value="XdhC_C"/>
    <property type="match status" value="1"/>
</dbReference>
<gene>
    <name evidence="3" type="ORF">FNU79_14425</name>
</gene>
<organism evidence="3 4">
    <name type="scientific">Deinococcus detaillensis</name>
    <dbReference type="NCBI Taxonomy" id="2592048"/>
    <lineage>
        <taxon>Bacteria</taxon>
        <taxon>Thermotogati</taxon>
        <taxon>Deinococcota</taxon>
        <taxon>Deinococci</taxon>
        <taxon>Deinococcales</taxon>
        <taxon>Deinococcaceae</taxon>
        <taxon>Deinococcus</taxon>
    </lineage>
</organism>
<evidence type="ECO:0000313" key="3">
    <source>
        <dbReference type="EMBL" id="TSA81767.1"/>
    </source>
</evidence>
<feature type="domain" description="XdhC Rossmann" evidence="2">
    <location>
        <begin position="191"/>
        <end position="333"/>
    </location>
</feature>
<dbReference type="InterPro" id="IPR027051">
    <property type="entry name" value="XdhC_Rossmann_dom"/>
</dbReference>
<evidence type="ECO:0000313" key="4">
    <source>
        <dbReference type="Proteomes" id="UP000316092"/>
    </source>
</evidence>
<evidence type="ECO:0000259" key="1">
    <source>
        <dbReference type="Pfam" id="PF02625"/>
    </source>
</evidence>
<proteinExistence type="predicted"/>
<keyword evidence="4" id="KW-1185">Reference proteome</keyword>
<feature type="domain" description="XdhC- CoxI" evidence="1">
    <location>
        <begin position="17"/>
        <end position="80"/>
    </location>
</feature>
<dbReference type="InterPro" id="IPR003777">
    <property type="entry name" value="XdhC_CoxI"/>
</dbReference>
<comment type="caution">
    <text evidence="3">The sequence shown here is derived from an EMBL/GenBank/DDBJ whole genome shotgun (WGS) entry which is preliminary data.</text>
</comment>
<sequence length="373" mass="40036">MERLDVLNGLREARFLGERAALATVVNVIGSAYRREGTVMLVRADGTYTCLVSGGCLEGEIVFLAQEVMHSGEARLQRYNLDEERMFGLGIGCAGEMDIYIEAANPNDPLQQRWHQTWENFELAAQLTCLGGSGARTILTPLEVCGSLGAVQEQAEALMRRRLALPQPKAGLVDLGGLTYFLDVNIPPPELLLFGAAHDSQAVVRLACESGFRVRVVDMRAGLLTPERFPGAALSPLTPEQFPQLSIGPRSFVVVMNHHFLLDLASLRRALQSEAPFIGLLGPRSRLDKLAANAQDEGLPLTPAELSRIRNPLGLAIGADTTTEVAISIVAELLAASRGFSGGPLDGHQGKIHSPALASDVEIEINGLESTAS</sequence>
<dbReference type="PANTHER" id="PTHR30388">
    <property type="entry name" value="ALDEHYDE OXIDOREDUCTASE MOLYBDENUM COFACTOR ASSEMBLY PROTEIN"/>
    <property type="match status" value="1"/>
</dbReference>
<name>A0A553UNI6_9DEIO</name>
<dbReference type="Pfam" id="PF02625">
    <property type="entry name" value="XdhC_CoxI"/>
    <property type="match status" value="1"/>
</dbReference>
<evidence type="ECO:0000259" key="2">
    <source>
        <dbReference type="Pfam" id="PF13478"/>
    </source>
</evidence>
<dbReference type="RefSeq" id="WP_143721514.1">
    <property type="nucleotide sequence ID" value="NZ_VKDB01000020.1"/>
</dbReference>
<dbReference type="Gene3D" id="3.40.50.720">
    <property type="entry name" value="NAD(P)-binding Rossmann-like Domain"/>
    <property type="match status" value="1"/>
</dbReference>
<reference evidence="3 4" key="1">
    <citation type="submission" date="2019-07" db="EMBL/GenBank/DDBJ databases">
        <title>Deinococcus detaillus sp. nov., isolated from humus soil in Antarctica.</title>
        <authorList>
            <person name="Zhang K."/>
        </authorList>
    </citation>
    <scope>NUCLEOTIDE SEQUENCE [LARGE SCALE GENOMIC DNA]</scope>
    <source>
        <strain evidence="3 4">H1</strain>
    </source>
</reference>
<protein>
    <submittedName>
        <fullName evidence="3">XdhC family protein</fullName>
    </submittedName>
</protein>
<accession>A0A553UNI6</accession>
<dbReference type="Proteomes" id="UP000316092">
    <property type="component" value="Unassembled WGS sequence"/>
</dbReference>
<dbReference type="AlphaFoldDB" id="A0A553UNI6"/>
<dbReference type="PANTHER" id="PTHR30388:SF6">
    <property type="entry name" value="XANTHINE DEHYDROGENASE SUBUNIT A-RELATED"/>
    <property type="match status" value="1"/>
</dbReference>
<dbReference type="OrthoDB" id="9773039at2"/>